<comment type="caution">
    <text evidence="2">The sequence shown here is derived from an EMBL/GenBank/DDBJ whole genome shotgun (WGS) entry which is preliminary data.</text>
</comment>
<gene>
    <name evidence="2" type="ORF">HYALB_00000820</name>
</gene>
<evidence type="ECO:0000313" key="2">
    <source>
        <dbReference type="EMBL" id="CAG8970843.1"/>
    </source>
</evidence>
<evidence type="ECO:0008006" key="4">
    <source>
        <dbReference type="Google" id="ProtNLM"/>
    </source>
</evidence>
<proteinExistence type="predicted"/>
<dbReference type="Proteomes" id="UP000701801">
    <property type="component" value="Unassembled WGS sequence"/>
</dbReference>
<keyword evidence="3" id="KW-1185">Reference proteome</keyword>
<feature type="chain" id="PRO_5040204617" description="AA1-like domain-containing protein" evidence="1">
    <location>
        <begin position="24"/>
        <end position="199"/>
    </location>
</feature>
<reference evidence="2" key="1">
    <citation type="submission" date="2021-07" db="EMBL/GenBank/DDBJ databases">
        <authorList>
            <person name="Durling M."/>
        </authorList>
    </citation>
    <scope>NUCLEOTIDE SEQUENCE</scope>
</reference>
<keyword evidence="1" id="KW-0732">Signal</keyword>
<organism evidence="2 3">
    <name type="scientific">Hymenoscyphus albidus</name>
    <dbReference type="NCBI Taxonomy" id="595503"/>
    <lineage>
        <taxon>Eukaryota</taxon>
        <taxon>Fungi</taxon>
        <taxon>Dikarya</taxon>
        <taxon>Ascomycota</taxon>
        <taxon>Pezizomycotina</taxon>
        <taxon>Leotiomycetes</taxon>
        <taxon>Helotiales</taxon>
        <taxon>Helotiaceae</taxon>
        <taxon>Hymenoscyphus</taxon>
    </lineage>
</organism>
<protein>
    <recommendedName>
        <fullName evidence="4">AA1-like domain-containing protein</fullName>
    </recommendedName>
</protein>
<dbReference type="AlphaFoldDB" id="A0A9N9PQ23"/>
<evidence type="ECO:0000256" key="1">
    <source>
        <dbReference type="SAM" id="SignalP"/>
    </source>
</evidence>
<accession>A0A9N9PQ23</accession>
<sequence>MFSSSLFFSTFVFALSFIGNCGARNVPNCLRPPRERRSETSLDLKDFAISNVNAHTFVLNPSITIWNRTLSFLFTDLNSNTSTICTQSWTETSASKDPTTNITIPMTNNAPSQYVLCDYTGIDPDCFQWRFVSSYTTFGTFEIGLAHTFRDDVNFEPPYDVPTFFATSVKLDLTCVDGNSCTLPACKSPLLATVDAVND</sequence>
<dbReference type="EMBL" id="CAJVRM010000003">
    <property type="protein sequence ID" value="CAG8970843.1"/>
    <property type="molecule type" value="Genomic_DNA"/>
</dbReference>
<dbReference type="OrthoDB" id="5395704at2759"/>
<evidence type="ECO:0000313" key="3">
    <source>
        <dbReference type="Proteomes" id="UP000701801"/>
    </source>
</evidence>
<feature type="signal peptide" evidence="1">
    <location>
        <begin position="1"/>
        <end position="23"/>
    </location>
</feature>
<name>A0A9N9PQ23_9HELO</name>